<evidence type="ECO:0000256" key="3">
    <source>
        <dbReference type="ARBA" id="ARBA00022840"/>
    </source>
</evidence>
<dbReference type="InterPro" id="IPR027417">
    <property type="entry name" value="P-loop_NTPase"/>
</dbReference>
<evidence type="ECO:0000259" key="5">
    <source>
        <dbReference type="SMART" id="SM00382"/>
    </source>
</evidence>
<dbReference type="PROSITE" id="PS00674">
    <property type="entry name" value="AAA"/>
    <property type="match status" value="1"/>
</dbReference>
<dbReference type="GO" id="GO:0005524">
    <property type="term" value="F:ATP binding"/>
    <property type="evidence" value="ECO:0007669"/>
    <property type="project" value="UniProtKB-KW"/>
</dbReference>
<dbReference type="EMBL" id="JAJEQX010000042">
    <property type="protein sequence ID" value="MCC2255982.1"/>
    <property type="molecule type" value="Genomic_DNA"/>
</dbReference>
<comment type="caution">
    <text evidence="6">The sequence shown here is derived from an EMBL/GenBank/DDBJ whole genome shotgun (WGS) entry which is preliminary data.</text>
</comment>
<proteinExistence type="inferred from homology"/>
<dbReference type="Pfam" id="PF00004">
    <property type="entry name" value="AAA"/>
    <property type="match status" value="1"/>
</dbReference>
<evidence type="ECO:0000256" key="4">
    <source>
        <dbReference type="RuleBase" id="RU003651"/>
    </source>
</evidence>
<evidence type="ECO:0000256" key="2">
    <source>
        <dbReference type="ARBA" id="ARBA00022741"/>
    </source>
</evidence>
<protein>
    <submittedName>
        <fullName evidence="6">ATP-binding protein</fullName>
    </submittedName>
</protein>
<gene>
    <name evidence="6" type="ORF">LKD70_16440</name>
</gene>
<dbReference type="SMART" id="SM00382">
    <property type="entry name" value="AAA"/>
    <property type="match status" value="1"/>
</dbReference>
<feature type="domain" description="AAA+ ATPase" evidence="5">
    <location>
        <begin position="109"/>
        <end position="241"/>
    </location>
</feature>
<dbReference type="Proteomes" id="UP001198151">
    <property type="component" value="Unassembled WGS sequence"/>
</dbReference>
<keyword evidence="3 4" id="KW-0067">ATP-binding</keyword>
<evidence type="ECO:0000313" key="6">
    <source>
        <dbReference type="EMBL" id="MCC2255982.1"/>
    </source>
</evidence>
<dbReference type="CDD" id="cd19481">
    <property type="entry name" value="RecA-like_protease"/>
    <property type="match status" value="1"/>
</dbReference>
<sequence length="294" mass="34077">MNDLDRRLIEAVCRNDLQSAKKIVKIILEQDKTQKNRMFVNRYLTMLNNSAMNLMELPADLKNLLIMEDVSVSFNENRYYLSNRENEIVGKILKLYKASQRLAEIGVNYINSTILYGESGTGKTTFGRYVAYKMGVPFAYLNFSRVVDSYLGSTQKNISKVFDHVKQQKCVFMIDEIDAIGMRRRDSKEVGEMSRIVISLMQNLDTLTSDVVLLGATNRLDIIDEALLRRFTTKHEVKKLNEQERYEMASKFLADVDFDYEDEWLVGFCERDNTQAGLMNELVEALVERYVEDE</sequence>
<evidence type="ECO:0000313" key="7">
    <source>
        <dbReference type="Proteomes" id="UP001198151"/>
    </source>
</evidence>
<dbReference type="Gene3D" id="3.40.50.300">
    <property type="entry name" value="P-loop containing nucleotide triphosphate hydrolases"/>
    <property type="match status" value="1"/>
</dbReference>
<evidence type="ECO:0000256" key="1">
    <source>
        <dbReference type="ARBA" id="ARBA00006914"/>
    </source>
</evidence>
<organism evidence="6 7">
    <name type="scientific">Ruminococcus turbiniformis</name>
    <dbReference type="NCBI Taxonomy" id="2881258"/>
    <lineage>
        <taxon>Bacteria</taxon>
        <taxon>Bacillati</taxon>
        <taxon>Bacillota</taxon>
        <taxon>Clostridia</taxon>
        <taxon>Eubacteriales</taxon>
        <taxon>Oscillospiraceae</taxon>
        <taxon>Ruminococcus</taxon>
    </lineage>
</organism>
<accession>A0ABS8G3M3</accession>
<comment type="similarity">
    <text evidence="1 4">Belongs to the AAA ATPase family.</text>
</comment>
<name>A0ABS8G3M3_9FIRM</name>
<dbReference type="PANTHER" id="PTHR23073">
    <property type="entry name" value="26S PROTEASOME REGULATORY SUBUNIT"/>
    <property type="match status" value="1"/>
</dbReference>
<dbReference type="RefSeq" id="WP_227708963.1">
    <property type="nucleotide sequence ID" value="NZ_JAJEQX010000042.1"/>
</dbReference>
<dbReference type="SUPFAM" id="SSF52540">
    <property type="entry name" value="P-loop containing nucleoside triphosphate hydrolases"/>
    <property type="match status" value="1"/>
</dbReference>
<dbReference type="InterPro" id="IPR003960">
    <property type="entry name" value="ATPase_AAA_CS"/>
</dbReference>
<dbReference type="InterPro" id="IPR003959">
    <property type="entry name" value="ATPase_AAA_core"/>
</dbReference>
<dbReference type="InterPro" id="IPR050221">
    <property type="entry name" value="26S_Proteasome_ATPase"/>
</dbReference>
<keyword evidence="2 4" id="KW-0547">Nucleotide-binding</keyword>
<reference evidence="6 7" key="1">
    <citation type="submission" date="2021-10" db="EMBL/GenBank/DDBJ databases">
        <title>Anaerobic single-cell dispensing facilitates the cultivation of human gut bacteria.</title>
        <authorList>
            <person name="Afrizal A."/>
        </authorList>
    </citation>
    <scope>NUCLEOTIDE SEQUENCE [LARGE SCALE GENOMIC DNA]</scope>
    <source>
        <strain evidence="6 7">CLA-AA-H200</strain>
    </source>
</reference>
<dbReference type="InterPro" id="IPR003593">
    <property type="entry name" value="AAA+_ATPase"/>
</dbReference>
<keyword evidence="7" id="KW-1185">Reference proteome</keyword>